<dbReference type="Pfam" id="PF04542">
    <property type="entry name" value="Sigma70_r2"/>
    <property type="match status" value="1"/>
</dbReference>
<dbReference type="InterPro" id="IPR013324">
    <property type="entry name" value="RNA_pol_sigma_r3/r4-like"/>
</dbReference>
<gene>
    <name evidence="9" type="ORF">H4075_07205</name>
</gene>
<feature type="domain" description="RNA polymerase sigma-70 region 2" evidence="7">
    <location>
        <begin position="24"/>
        <end position="87"/>
    </location>
</feature>
<dbReference type="EMBL" id="CP060007">
    <property type="protein sequence ID" value="QNA45966.1"/>
    <property type="molecule type" value="Genomic_DNA"/>
</dbReference>
<dbReference type="SUPFAM" id="SSF88946">
    <property type="entry name" value="Sigma2 domain of RNA polymerase sigma factors"/>
    <property type="match status" value="1"/>
</dbReference>
<name>A0A7G5XKG3_9BACT</name>
<dbReference type="NCBIfam" id="TIGR02985">
    <property type="entry name" value="Sig70_bacteroi1"/>
    <property type="match status" value="1"/>
</dbReference>
<dbReference type="InterPro" id="IPR000838">
    <property type="entry name" value="RNA_pol_sigma70_ECF_CS"/>
</dbReference>
<dbReference type="NCBIfam" id="TIGR02937">
    <property type="entry name" value="sigma70-ECF"/>
    <property type="match status" value="1"/>
</dbReference>
<keyword evidence="5 6" id="KW-0804">Transcription</keyword>
<dbReference type="Gene3D" id="1.10.10.10">
    <property type="entry name" value="Winged helix-like DNA-binding domain superfamily/Winged helix DNA-binding domain"/>
    <property type="match status" value="1"/>
</dbReference>
<proteinExistence type="inferred from homology"/>
<dbReference type="GO" id="GO:0006352">
    <property type="term" value="P:DNA-templated transcription initiation"/>
    <property type="evidence" value="ECO:0007669"/>
    <property type="project" value="InterPro"/>
</dbReference>
<dbReference type="GO" id="GO:0016987">
    <property type="term" value="F:sigma factor activity"/>
    <property type="evidence" value="ECO:0007669"/>
    <property type="project" value="UniProtKB-KW"/>
</dbReference>
<comment type="similarity">
    <text evidence="1 6">Belongs to the sigma-70 factor family. ECF subfamily.</text>
</comment>
<evidence type="ECO:0000259" key="7">
    <source>
        <dbReference type="Pfam" id="PF04542"/>
    </source>
</evidence>
<evidence type="ECO:0000256" key="1">
    <source>
        <dbReference type="ARBA" id="ARBA00010641"/>
    </source>
</evidence>
<dbReference type="AlphaFoldDB" id="A0A7G5XKG3"/>
<dbReference type="PANTHER" id="PTHR43133:SF46">
    <property type="entry name" value="RNA POLYMERASE SIGMA-70 FACTOR ECF SUBFAMILY"/>
    <property type="match status" value="1"/>
</dbReference>
<dbReference type="SUPFAM" id="SSF88659">
    <property type="entry name" value="Sigma3 and sigma4 domains of RNA polymerase sigma factors"/>
    <property type="match status" value="1"/>
</dbReference>
<evidence type="ECO:0000256" key="6">
    <source>
        <dbReference type="RuleBase" id="RU000716"/>
    </source>
</evidence>
<evidence type="ECO:0000256" key="4">
    <source>
        <dbReference type="ARBA" id="ARBA00023125"/>
    </source>
</evidence>
<evidence type="ECO:0000313" key="10">
    <source>
        <dbReference type="Proteomes" id="UP000515344"/>
    </source>
</evidence>
<dbReference type="InterPro" id="IPR013325">
    <property type="entry name" value="RNA_pol_sigma_r2"/>
</dbReference>
<dbReference type="Proteomes" id="UP000515344">
    <property type="component" value="Chromosome"/>
</dbReference>
<keyword evidence="4 6" id="KW-0238">DNA-binding</keyword>
<reference evidence="10" key="1">
    <citation type="submission" date="2020-08" db="EMBL/GenBank/DDBJ databases">
        <title>Lacibacter sp. S13-6-6 genome sequencing.</title>
        <authorList>
            <person name="Jin L."/>
        </authorList>
    </citation>
    <scope>NUCLEOTIDE SEQUENCE [LARGE SCALE GENOMIC DNA]</scope>
    <source>
        <strain evidence="10">S13-6-6</strain>
    </source>
</reference>
<dbReference type="InterPro" id="IPR014327">
    <property type="entry name" value="RNA_pol_sigma70_bacteroid"/>
</dbReference>
<evidence type="ECO:0000256" key="2">
    <source>
        <dbReference type="ARBA" id="ARBA00023015"/>
    </source>
</evidence>
<evidence type="ECO:0000256" key="3">
    <source>
        <dbReference type="ARBA" id="ARBA00023082"/>
    </source>
</evidence>
<accession>A0A7G5XKG3</accession>
<dbReference type="InterPro" id="IPR013249">
    <property type="entry name" value="RNA_pol_sigma70_r4_t2"/>
</dbReference>
<dbReference type="InterPro" id="IPR036388">
    <property type="entry name" value="WH-like_DNA-bd_sf"/>
</dbReference>
<dbReference type="RefSeq" id="WP_182805481.1">
    <property type="nucleotide sequence ID" value="NZ_CP060007.1"/>
</dbReference>
<dbReference type="Pfam" id="PF08281">
    <property type="entry name" value="Sigma70_r4_2"/>
    <property type="match status" value="1"/>
</dbReference>
<evidence type="ECO:0000256" key="5">
    <source>
        <dbReference type="ARBA" id="ARBA00023163"/>
    </source>
</evidence>
<keyword evidence="2 6" id="KW-0805">Transcription regulation</keyword>
<sequence>MKFFDEIELMERLQQGDQQAFLALYDRYHSLVYNWVLKLVKVPELAEDIVQEVFIKIWQIRERINPQQSFPAFLYKISRNKAFALLKKIATDDTLRSTVMAELGSNAESAENRLLWQQYQTLLNHAVEQLPVQRKKVFKLCRQEGMSYEEVAAELGISRNTVKEHMVMAMKNIREYFSQHGDMSLLFLFLLTQKP</sequence>
<keyword evidence="10" id="KW-1185">Reference proteome</keyword>
<dbReference type="KEGG" id="lacs:H4075_07205"/>
<dbReference type="InterPro" id="IPR014284">
    <property type="entry name" value="RNA_pol_sigma-70_dom"/>
</dbReference>
<evidence type="ECO:0000313" key="9">
    <source>
        <dbReference type="EMBL" id="QNA45966.1"/>
    </source>
</evidence>
<organism evidence="9 10">
    <name type="scientific">Lacibacter sediminis</name>
    <dbReference type="NCBI Taxonomy" id="2760713"/>
    <lineage>
        <taxon>Bacteria</taxon>
        <taxon>Pseudomonadati</taxon>
        <taxon>Bacteroidota</taxon>
        <taxon>Chitinophagia</taxon>
        <taxon>Chitinophagales</taxon>
        <taxon>Chitinophagaceae</taxon>
        <taxon>Lacibacter</taxon>
    </lineage>
</organism>
<protein>
    <recommendedName>
        <fullName evidence="6">RNA polymerase sigma factor</fullName>
    </recommendedName>
</protein>
<keyword evidence="3 6" id="KW-0731">Sigma factor</keyword>
<dbReference type="GO" id="GO:0003677">
    <property type="term" value="F:DNA binding"/>
    <property type="evidence" value="ECO:0007669"/>
    <property type="project" value="UniProtKB-KW"/>
</dbReference>
<feature type="domain" description="RNA polymerase sigma factor 70 region 4 type 2" evidence="8">
    <location>
        <begin position="123"/>
        <end position="172"/>
    </location>
</feature>
<dbReference type="PANTHER" id="PTHR43133">
    <property type="entry name" value="RNA POLYMERASE ECF-TYPE SIGMA FACTO"/>
    <property type="match status" value="1"/>
</dbReference>
<dbReference type="InterPro" id="IPR039425">
    <property type="entry name" value="RNA_pol_sigma-70-like"/>
</dbReference>
<dbReference type="InterPro" id="IPR007627">
    <property type="entry name" value="RNA_pol_sigma70_r2"/>
</dbReference>
<dbReference type="Gene3D" id="1.10.1740.10">
    <property type="match status" value="1"/>
</dbReference>
<dbReference type="PROSITE" id="PS01063">
    <property type="entry name" value="SIGMA70_ECF"/>
    <property type="match status" value="1"/>
</dbReference>
<evidence type="ECO:0000259" key="8">
    <source>
        <dbReference type="Pfam" id="PF08281"/>
    </source>
</evidence>